<proteinExistence type="predicted"/>
<evidence type="ECO:0000313" key="2">
    <source>
        <dbReference type="Proteomes" id="UP000006158"/>
    </source>
</evidence>
<reference evidence="1 2" key="1">
    <citation type="journal article" date="2007" name="Genome Biol.">
        <title>Interrupted coding sequences in Mycobacterium smegmatis: authentic mutations or sequencing errors?</title>
        <authorList>
            <person name="Deshayes C."/>
            <person name="Perrodou E."/>
            <person name="Gallien S."/>
            <person name="Euphrasie D."/>
            <person name="Schaeffer C."/>
            <person name="Van-Dorsselaer A."/>
            <person name="Poch O."/>
            <person name="Lecompte O."/>
            <person name="Reyrat J.M."/>
        </authorList>
    </citation>
    <scope>NUCLEOTIDE SEQUENCE [LARGE SCALE GENOMIC DNA]</scope>
    <source>
        <strain evidence="2">ATCC 700084 / mc(2)155</strain>
    </source>
</reference>
<name>I7G129_MYCS2</name>
<protein>
    <submittedName>
        <fullName evidence="1">Uncharacterized protein</fullName>
    </submittedName>
</protein>
<reference evidence="1 2" key="2">
    <citation type="journal article" date="2009" name="Genome Res.">
        <title>Ortho-proteogenomics: multiple proteomes investigation through orthology and a new MS-based protocol.</title>
        <authorList>
            <person name="Gallien S."/>
            <person name="Perrodou E."/>
            <person name="Carapito C."/>
            <person name="Deshayes C."/>
            <person name="Reyrat J.M."/>
            <person name="Van Dorsselaer A."/>
            <person name="Poch O."/>
            <person name="Schaeffer C."/>
            <person name="Lecompte O."/>
        </authorList>
    </citation>
    <scope>NUCLEOTIDE SEQUENCE [LARGE SCALE GENOMIC DNA]</scope>
    <source>
        <strain evidence="2">ATCC 700084 / mc(2)155</strain>
    </source>
</reference>
<dbReference type="EMBL" id="CP001663">
    <property type="protein sequence ID" value="AFP39372.1"/>
    <property type="molecule type" value="Genomic_DNA"/>
</dbReference>
<dbReference type="InterPro" id="IPR016793">
    <property type="entry name" value="UCP021591"/>
</dbReference>
<sequence>MCNGEVACVDMTNMRNVTKRVGAAVLAASASIAVVGQATAHAEPEGHQVRYTLTSGAPYEFDLYYLATQPADKAAYDADPYAYLQKAEVNVAPDAPWVFETTLADPQWAIFTVSSTTHGGRGAPNAHCEIAVDGEIATQNDHPYSPRCQLGNW</sequence>
<evidence type="ECO:0000313" key="1">
    <source>
        <dbReference type="EMBL" id="AFP39372.1"/>
    </source>
</evidence>
<dbReference type="AlphaFoldDB" id="I7G129"/>
<gene>
    <name evidence="1" type="ordered locus">MSMEI_2908</name>
</gene>
<dbReference type="PIRSF" id="PIRSF021591">
    <property type="entry name" value="UCP021591"/>
    <property type="match status" value="1"/>
</dbReference>
<dbReference type="KEGG" id="msg:MSMEI_2908"/>
<dbReference type="PATRIC" id="fig|246196.56.peg.2985"/>
<dbReference type="Proteomes" id="UP000006158">
    <property type="component" value="Chromosome"/>
</dbReference>
<organism evidence="1 2">
    <name type="scientific">Mycolicibacterium smegmatis (strain ATCC 700084 / mc(2)155)</name>
    <name type="common">Mycobacterium smegmatis</name>
    <dbReference type="NCBI Taxonomy" id="246196"/>
    <lineage>
        <taxon>Bacteria</taxon>
        <taxon>Bacillati</taxon>
        <taxon>Actinomycetota</taxon>
        <taxon>Actinomycetes</taxon>
        <taxon>Mycobacteriales</taxon>
        <taxon>Mycobacteriaceae</taxon>
        <taxon>Mycolicibacterium</taxon>
    </lineage>
</organism>
<accession>I7G129</accession>